<evidence type="ECO:0000256" key="8">
    <source>
        <dbReference type="NCBIfam" id="TIGR00212"/>
    </source>
</evidence>
<evidence type="ECO:0000259" key="10">
    <source>
        <dbReference type="Pfam" id="PF03900"/>
    </source>
</evidence>
<dbReference type="RefSeq" id="WP_179445310.1">
    <property type="nucleotide sequence ID" value="NZ_JACBZS010000001.1"/>
</dbReference>
<dbReference type="NCBIfam" id="TIGR00212">
    <property type="entry name" value="hemC"/>
    <property type="match status" value="1"/>
</dbReference>
<dbReference type="PANTHER" id="PTHR11557">
    <property type="entry name" value="PORPHOBILINOGEN DEAMINASE"/>
    <property type="match status" value="1"/>
</dbReference>
<comment type="cofactor">
    <cofactor evidence="1">
        <name>dipyrromethane</name>
        <dbReference type="ChEBI" id="CHEBI:60342"/>
    </cofactor>
</comment>
<dbReference type="Pfam" id="PF03900">
    <property type="entry name" value="Porphobil_deamC"/>
    <property type="match status" value="1"/>
</dbReference>
<dbReference type="InterPro" id="IPR022418">
    <property type="entry name" value="Porphobilinogen_deaminase_C"/>
</dbReference>
<dbReference type="GO" id="GO:0005737">
    <property type="term" value="C:cytoplasm"/>
    <property type="evidence" value="ECO:0007669"/>
    <property type="project" value="UniProtKB-UniRule"/>
</dbReference>
<dbReference type="Gene3D" id="3.40.190.10">
    <property type="entry name" value="Periplasmic binding protein-like II"/>
    <property type="match status" value="2"/>
</dbReference>
<accession>A0A7Z0ILC6</accession>
<dbReference type="EMBL" id="JACBZS010000001">
    <property type="protein sequence ID" value="NYI71495.1"/>
    <property type="molecule type" value="Genomic_DNA"/>
</dbReference>
<evidence type="ECO:0000259" key="9">
    <source>
        <dbReference type="Pfam" id="PF01379"/>
    </source>
</evidence>
<dbReference type="EC" id="2.5.1.61" evidence="4 8"/>
<dbReference type="AlphaFoldDB" id="A0A7Z0ILC6"/>
<dbReference type="InterPro" id="IPR000860">
    <property type="entry name" value="HemC"/>
</dbReference>
<dbReference type="Pfam" id="PF01379">
    <property type="entry name" value="Porphobil_deam"/>
    <property type="match status" value="1"/>
</dbReference>
<keyword evidence="12" id="KW-1185">Reference proteome</keyword>
<name>A0A7Z0ILC6_9ACTN</name>
<comment type="caution">
    <text evidence="11">The sequence shown here is derived from an EMBL/GenBank/DDBJ whole genome shotgun (WGS) entry which is preliminary data.</text>
</comment>
<comment type="function">
    <text evidence="2">Tetrapolymerization of the monopyrrole PBG into the hydroxymethylbilane pre-uroporphyrinogen in several discrete steps.</text>
</comment>
<sequence length="326" mass="33521">MTDRTLRIGARRSPLAVAQARWVADRLADRGIATKLVGITTHGDTDPRELTQIGGTGVFAGAVRRALRDGEIDLAVHSAKDLPTVPEPGLEVVAHPAREDPRDVLVGARLEELRDGDRIGTGSPRRAAQLAAWAAGRGITLEIVPIRGNVDTRIGKVRDGELAATLLAAAGLRRLDRLDLAEGEDGAQVSGVPAEILSPQVMLPAAAQGALAVEAAPGTAAATAAAGLDDAETRARVGAERALLATLEAGCTAPVGVLASLIRRRDSGPDLTLAAVIGRTYPSTFDEAAPADPLLRVDGTAPAGEATALGATLAGELLARLDRPTP</sequence>
<dbReference type="SUPFAM" id="SSF54782">
    <property type="entry name" value="Porphobilinogen deaminase (hydroxymethylbilane synthase), C-terminal domain"/>
    <property type="match status" value="1"/>
</dbReference>
<dbReference type="PIRSF" id="PIRSF001438">
    <property type="entry name" value="4pyrrol_synth_OHMeBilane_synth"/>
    <property type="match status" value="1"/>
</dbReference>
<dbReference type="Gene3D" id="3.30.160.40">
    <property type="entry name" value="Porphobilinogen deaminase, C-terminal domain"/>
    <property type="match status" value="1"/>
</dbReference>
<dbReference type="InterPro" id="IPR022417">
    <property type="entry name" value="Porphobilin_deaminase_N"/>
</dbReference>
<dbReference type="Proteomes" id="UP000527616">
    <property type="component" value="Unassembled WGS sequence"/>
</dbReference>
<dbReference type="PROSITE" id="PS00533">
    <property type="entry name" value="PORPHOBILINOGEN_DEAM"/>
    <property type="match status" value="1"/>
</dbReference>
<dbReference type="GO" id="GO:0006783">
    <property type="term" value="P:heme biosynthetic process"/>
    <property type="evidence" value="ECO:0007669"/>
    <property type="project" value="TreeGrafter"/>
</dbReference>
<dbReference type="GO" id="GO:0004418">
    <property type="term" value="F:hydroxymethylbilane synthase activity"/>
    <property type="evidence" value="ECO:0007669"/>
    <property type="project" value="UniProtKB-UniRule"/>
</dbReference>
<comment type="catalytic activity">
    <reaction evidence="7">
        <text>4 porphobilinogen + H2O = hydroxymethylbilane + 4 NH4(+)</text>
        <dbReference type="Rhea" id="RHEA:13185"/>
        <dbReference type="ChEBI" id="CHEBI:15377"/>
        <dbReference type="ChEBI" id="CHEBI:28938"/>
        <dbReference type="ChEBI" id="CHEBI:57845"/>
        <dbReference type="ChEBI" id="CHEBI:58126"/>
        <dbReference type="EC" id="2.5.1.61"/>
    </reaction>
</comment>
<evidence type="ECO:0000256" key="2">
    <source>
        <dbReference type="ARBA" id="ARBA00002869"/>
    </source>
</evidence>
<evidence type="ECO:0000256" key="7">
    <source>
        <dbReference type="ARBA" id="ARBA00048169"/>
    </source>
</evidence>
<keyword evidence="5 11" id="KW-0808">Transferase</keyword>
<dbReference type="InterPro" id="IPR022419">
    <property type="entry name" value="Porphobilin_deaminase_cofac_BS"/>
</dbReference>
<organism evidence="11 12">
    <name type="scientific">Naumannella cuiyingiana</name>
    <dbReference type="NCBI Taxonomy" id="1347891"/>
    <lineage>
        <taxon>Bacteria</taxon>
        <taxon>Bacillati</taxon>
        <taxon>Actinomycetota</taxon>
        <taxon>Actinomycetes</taxon>
        <taxon>Propionibacteriales</taxon>
        <taxon>Propionibacteriaceae</taxon>
        <taxon>Naumannella</taxon>
    </lineage>
</organism>
<keyword evidence="6" id="KW-0627">Porphyrin biosynthesis</keyword>
<evidence type="ECO:0000313" key="11">
    <source>
        <dbReference type="EMBL" id="NYI71495.1"/>
    </source>
</evidence>
<reference evidence="11 12" key="1">
    <citation type="submission" date="2020-07" db="EMBL/GenBank/DDBJ databases">
        <title>Sequencing the genomes of 1000 actinobacteria strains.</title>
        <authorList>
            <person name="Klenk H.-P."/>
        </authorList>
    </citation>
    <scope>NUCLEOTIDE SEQUENCE [LARGE SCALE GENOMIC DNA]</scope>
    <source>
        <strain evidence="11 12">DSM 103164</strain>
    </source>
</reference>
<dbReference type="PRINTS" id="PR00151">
    <property type="entry name" value="PORPHBDMNASE"/>
</dbReference>
<gene>
    <name evidence="11" type="ORF">GGQ54_002055</name>
</gene>
<comment type="similarity">
    <text evidence="3">Belongs to the HMBS family.</text>
</comment>
<evidence type="ECO:0000256" key="3">
    <source>
        <dbReference type="ARBA" id="ARBA00005638"/>
    </source>
</evidence>
<dbReference type="SUPFAM" id="SSF53850">
    <property type="entry name" value="Periplasmic binding protein-like II"/>
    <property type="match status" value="1"/>
</dbReference>
<feature type="domain" description="Porphobilinogen deaminase C-terminal" evidence="10">
    <location>
        <begin position="236"/>
        <end position="318"/>
    </location>
</feature>
<evidence type="ECO:0000256" key="4">
    <source>
        <dbReference type="ARBA" id="ARBA00012655"/>
    </source>
</evidence>
<evidence type="ECO:0000256" key="6">
    <source>
        <dbReference type="ARBA" id="ARBA00023244"/>
    </source>
</evidence>
<evidence type="ECO:0000256" key="1">
    <source>
        <dbReference type="ARBA" id="ARBA00001916"/>
    </source>
</evidence>
<proteinExistence type="inferred from homology"/>
<evidence type="ECO:0000313" key="12">
    <source>
        <dbReference type="Proteomes" id="UP000527616"/>
    </source>
</evidence>
<dbReference type="PANTHER" id="PTHR11557:SF0">
    <property type="entry name" value="PORPHOBILINOGEN DEAMINASE"/>
    <property type="match status" value="1"/>
</dbReference>
<evidence type="ECO:0000256" key="5">
    <source>
        <dbReference type="ARBA" id="ARBA00022679"/>
    </source>
</evidence>
<dbReference type="InterPro" id="IPR036803">
    <property type="entry name" value="Porphobilinogen_deaminase_C_sf"/>
</dbReference>
<protein>
    <recommendedName>
        <fullName evidence="4 8">Hydroxymethylbilane synthase</fullName>
        <ecNumber evidence="4 8">2.5.1.61</ecNumber>
    </recommendedName>
</protein>
<feature type="domain" description="Porphobilinogen deaminase N-terminal" evidence="9">
    <location>
        <begin position="6"/>
        <end position="217"/>
    </location>
</feature>